<dbReference type="Pfam" id="PF14903">
    <property type="entry name" value="WG_beta_rep"/>
    <property type="match status" value="2"/>
</dbReference>
<keyword evidence="1" id="KW-0732">Signal</keyword>
<dbReference type="PANTHER" id="PTHR37841">
    <property type="entry name" value="GLR2918 PROTEIN"/>
    <property type="match status" value="1"/>
</dbReference>
<dbReference type="OrthoDB" id="6656130at2"/>
<feature type="signal peptide" evidence="1">
    <location>
        <begin position="1"/>
        <end position="19"/>
    </location>
</feature>
<feature type="chain" id="PRO_5016614644" description="KWG Leptospira" evidence="1">
    <location>
        <begin position="20"/>
        <end position="337"/>
    </location>
</feature>
<evidence type="ECO:0000313" key="3">
    <source>
        <dbReference type="Proteomes" id="UP000254065"/>
    </source>
</evidence>
<protein>
    <recommendedName>
        <fullName evidence="4">KWG Leptospira</fullName>
    </recommendedName>
</protein>
<proteinExistence type="predicted"/>
<reference evidence="2 3" key="1">
    <citation type="submission" date="2018-06" db="EMBL/GenBank/DDBJ databases">
        <authorList>
            <consortium name="Pathogen Informatics"/>
            <person name="Doyle S."/>
        </authorList>
    </citation>
    <scope>NUCLEOTIDE SEQUENCE [LARGE SCALE GENOMIC DNA]</scope>
    <source>
        <strain evidence="2 3">NCTC12877</strain>
    </source>
</reference>
<dbReference type="Proteomes" id="UP000254065">
    <property type="component" value="Unassembled WGS sequence"/>
</dbReference>
<evidence type="ECO:0008006" key="4">
    <source>
        <dbReference type="Google" id="ProtNLM"/>
    </source>
</evidence>
<evidence type="ECO:0000313" key="2">
    <source>
        <dbReference type="EMBL" id="STZ09641.1"/>
    </source>
</evidence>
<evidence type="ECO:0000256" key="1">
    <source>
        <dbReference type="SAM" id="SignalP"/>
    </source>
</evidence>
<organism evidence="2 3">
    <name type="scientific">Moraxella caprae</name>
    <dbReference type="NCBI Taxonomy" id="90240"/>
    <lineage>
        <taxon>Bacteria</taxon>
        <taxon>Pseudomonadati</taxon>
        <taxon>Pseudomonadota</taxon>
        <taxon>Gammaproteobacteria</taxon>
        <taxon>Moraxellales</taxon>
        <taxon>Moraxellaceae</taxon>
        <taxon>Moraxella</taxon>
    </lineage>
</organism>
<dbReference type="EMBL" id="UGQB01000004">
    <property type="protein sequence ID" value="STZ09641.1"/>
    <property type="molecule type" value="Genomic_DNA"/>
</dbReference>
<accession>A0A378R4X3</accession>
<dbReference type="RefSeq" id="WP_029102551.1">
    <property type="nucleotide sequence ID" value="NZ_UGQB01000004.1"/>
</dbReference>
<name>A0A378R4X3_9GAMM</name>
<dbReference type="PANTHER" id="PTHR37841:SF1">
    <property type="entry name" value="DUF3298 DOMAIN-CONTAINING PROTEIN"/>
    <property type="match status" value="1"/>
</dbReference>
<dbReference type="InterPro" id="IPR032774">
    <property type="entry name" value="WG_beta_rep"/>
</dbReference>
<dbReference type="STRING" id="1122244.GCA_000426885_00809"/>
<sequence length="337" mass="38170">MKKPLIALFAMLTLPQAWALSIEPADWGDFRYDENVICSTSAENSDIFGVVKKQGKYGMADSTGKVLLPLEYDDGACLDDGHATFLKQGKWGVVDSTHRILMPFIFDTPIRDFNGVDKVIITDERDDGIYSAMYGVDGGIILGYQRGRLRFENDVLIRFESDTDGQSGFMDTQGNIILAGRYDWVRLLDDKAGDERFLVSVDNQAMMIDRHKNVFTQDYDNMEPFDEQGISRVYQNLDSGGYKVGFVDRNGMLIVKLSSHRYPMWNDVYGHEWQLRTDGGQCTLFLQDLAGQAINNPEFPDKSCRLLATPNQTPSQEPTAKRGLWDRIWAWATGLIR</sequence>
<keyword evidence="3" id="KW-1185">Reference proteome</keyword>
<dbReference type="AlphaFoldDB" id="A0A378R4X3"/>
<gene>
    <name evidence="2" type="ORF">NCTC12877_02664</name>
</gene>